<dbReference type="GO" id="GO:0005737">
    <property type="term" value="C:cytoplasm"/>
    <property type="evidence" value="ECO:0007669"/>
    <property type="project" value="UniProtKB-SubCell"/>
</dbReference>
<dbReference type="STRING" id="630390.A0A180GE66"/>
<comment type="subunit">
    <text evidence="2 4">Interacts with the 40S ribosomal subunit.</text>
</comment>
<dbReference type="GO" id="GO:0001731">
    <property type="term" value="P:formation of translation preinitiation complex"/>
    <property type="evidence" value="ECO:0007669"/>
    <property type="project" value="TreeGrafter"/>
</dbReference>
<dbReference type="PANTHER" id="PTHR12789">
    <property type="entry name" value="DENSITY-REGULATED PROTEIN HOMOLOG"/>
    <property type="match status" value="1"/>
</dbReference>
<dbReference type="InterPro" id="IPR046447">
    <property type="entry name" value="DENR_C"/>
</dbReference>
<organism evidence="7">
    <name type="scientific">Puccinia triticina (isolate 1-1 / race 1 (BBBD))</name>
    <name type="common">Brown leaf rust fungus</name>
    <dbReference type="NCBI Taxonomy" id="630390"/>
    <lineage>
        <taxon>Eukaryota</taxon>
        <taxon>Fungi</taxon>
        <taxon>Dikarya</taxon>
        <taxon>Basidiomycota</taxon>
        <taxon>Pucciniomycotina</taxon>
        <taxon>Pucciniomycetes</taxon>
        <taxon>Pucciniales</taxon>
        <taxon>Pucciniaceae</taxon>
        <taxon>Puccinia</taxon>
    </lineage>
</organism>
<sequence length="286" mass="31336">MSEALAISPVFEPIADWCCLENVDIVELCCLGSVDSRSGCAETKTSSRTPGLPPRSASPPPPTPFETIDIGMAIAQNENSQPTTSSADAAAQQPIQAIKPLYCQICSFPPEYCEYGTSISKCKKWLTEHDEELYEKLHGGVEKALENMSVEEVEKKKKAETEALKKEAKEEAKASRMKEKSKTNKVTVKTVERTKRKRITTIHGLDLFGVDLKKLAKLFASKFATGSSVTKNNQGEDEIVIQGDVSDEVLDLFDSTTGKFAEIIGNGIIPDDNIVFVDDTKKKKPS</sequence>
<evidence type="ECO:0000313" key="9">
    <source>
        <dbReference type="Proteomes" id="UP000005240"/>
    </source>
</evidence>
<dbReference type="CDD" id="cd11607">
    <property type="entry name" value="DENR_C"/>
    <property type="match status" value="1"/>
</dbReference>
<dbReference type="InterPro" id="IPR050318">
    <property type="entry name" value="DENR/SUI1_TIF"/>
</dbReference>
<gene>
    <name evidence="7" type="ORF">PTTG_28177</name>
</gene>
<evidence type="ECO:0000256" key="3">
    <source>
        <dbReference type="ARBA" id="ARBA00020058"/>
    </source>
</evidence>
<dbReference type="PANTHER" id="PTHR12789:SF0">
    <property type="entry name" value="DENSITY-REGULATED PROTEIN"/>
    <property type="match status" value="1"/>
</dbReference>
<dbReference type="GO" id="GO:0005840">
    <property type="term" value="C:ribosome"/>
    <property type="evidence" value="ECO:0007669"/>
    <property type="project" value="UniProtKB-KW"/>
</dbReference>
<evidence type="ECO:0000256" key="1">
    <source>
        <dbReference type="ARBA" id="ARBA00007514"/>
    </source>
</evidence>
<evidence type="ECO:0000256" key="5">
    <source>
        <dbReference type="SAM" id="MobiDB-lite"/>
    </source>
</evidence>
<dbReference type="VEuPathDB" id="FungiDB:PTTG_28177"/>
<dbReference type="OrthoDB" id="277199at2759"/>
<keyword evidence="9" id="KW-1185">Reference proteome</keyword>
<keyword evidence="4" id="KW-0689">Ribosomal protein</keyword>
<reference evidence="8 9" key="3">
    <citation type="journal article" date="2017" name="G3 (Bethesda)">
        <title>Comparative analysis highlights variable genome content of wheat rusts and divergence of the mating loci.</title>
        <authorList>
            <person name="Cuomo C.A."/>
            <person name="Bakkeren G."/>
            <person name="Khalil H.B."/>
            <person name="Panwar V."/>
            <person name="Joly D."/>
            <person name="Linning R."/>
            <person name="Sakthikumar S."/>
            <person name="Song X."/>
            <person name="Adiconis X."/>
            <person name="Fan L."/>
            <person name="Goldberg J.M."/>
            <person name="Levin J.Z."/>
            <person name="Young S."/>
            <person name="Zeng Q."/>
            <person name="Anikster Y."/>
            <person name="Bruce M."/>
            <person name="Wang M."/>
            <person name="Yin C."/>
            <person name="McCallum B."/>
            <person name="Szabo L.J."/>
            <person name="Hulbert S."/>
            <person name="Chen X."/>
            <person name="Fellers J.P."/>
        </authorList>
    </citation>
    <scope>NUCLEOTIDE SEQUENCE</scope>
    <source>
        <strain evidence="9">Isolate 1-1 / race 1 (BBBD)</strain>
        <strain evidence="8">isolate 1-1 / race 1 (BBBD)</strain>
    </source>
</reference>
<keyword evidence="4" id="KW-0687">Ribonucleoprotein</keyword>
<comment type="similarity">
    <text evidence="1 4">Belongs to the DENR family.</text>
</comment>
<dbReference type="EMBL" id="ADAS02000093">
    <property type="protein sequence ID" value="OAV90829.1"/>
    <property type="molecule type" value="Genomic_DNA"/>
</dbReference>
<dbReference type="Proteomes" id="UP000005240">
    <property type="component" value="Unassembled WGS sequence"/>
</dbReference>
<dbReference type="NCBIfam" id="TIGR01159">
    <property type="entry name" value="DRP1"/>
    <property type="match status" value="1"/>
</dbReference>
<dbReference type="Pfam" id="PF21023">
    <property type="entry name" value="DENR_N"/>
    <property type="match status" value="1"/>
</dbReference>
<dbReference type="GO" id="GO:0003729">
    <property type="term" value="F:mRNA binding"/>
    <property type="evidence" value="ECO:0007669"/>
    <property type="project" value="TreeGrafter"/>
</dbReference>
<dbReference type="InterPro" id="IPR036877">
    <property type="entry name" value="SUI1_dom_sf"/>
</dbReference>
<dbReference type="EnsemblFungi" id="PTTG_28177-t43_1">
    <property type="protein sequence ID" value="PTTG_28177-t43_1-p1"/>
    <property type="gene ID" value="PTTG_28177"/>
</dbReference>
<dbReference type="InterPro" id="IPR005873">
    <property type="entry name" value="DENR_eukaryotes"/>
</dbReference>
<reference evidence="8" key="4">
    <citation type="submission" date="2025-05" db="UniProtKB">
        <authorList>
            <consortium name="EnsemblFungi"/>
        </authorList>
    </citation>
    <scope>IDENTIFICATION</scope>
    <source>
        <strain evidence="8">isolate 1-1 / race 1 (BBBD)</strain>
    </source>
</reference>
<dbReference type="PROSITE" id="PS50296">
    <property type="entry name" value="SUI1"/>
    <property type="match status" value="1"/>
</dbReference>
<dbReference type="FunFam" id="3.30.780.10:FF:000055">
    <property type="entry name" value="Translation machinery-associated protein 22"/>
    <property type="match status" value="1"/>
</dbReference>
<evidence type="ECO:0000313" key="8">
    <source>
        <dbReference type="EnsemblFungi" id="PTTG_28177-t43_1-p1"/>
    </source>
</evidence>
<protein>
    <recommendedName>
        <fullName evidence="3 4">Translation machinery-associated protein 22</fullName>
    </recommendedName>
</protein>
<evidence type="ECO:0000313" key="7">
    <source>
        <dbReference type="EMBL" id="OAV90829.1"/>
    </source>
</evidence>
<dbReference type="GO" id="GO:1990904">
    <property type="term" value="C:ribonucleoprotein complex"/>
    <property type="evidence" value="ECO:0007669"/>
    <property type="project" value="UniProtKB-KW"/>
</dbReference>
<dbReference type="GO" id="GO:0003743">
    <property type="term" value="F:translation initiation factor activity"/>
    <property type="evidence" value="ECO:0007669"/>
    <property type="project" value="InterPro"/>
</dbReference>
<comment type="domain">
    <text evidence="4">The SUI1 domain may be involved in RNA binding.</text>
</comment>
<dbReference type="Pfam" id="PF01253">
    <property type="entry name" value="SUI1"/>
    <property type="match status" value="1"/>
</dbReference>
<reference evidence="7" key="2">
    <citation type="submission" date="2016-05" db="EMBL/GenBank/DDBJ databases">
        <title>Comparative analysis highlights variable genome content of wheat rusts and divergence of the mating loci.</title>
        <authorList>
            <person name="Cuomo C.A."/>
            <person name="Bakkeren G."/>
            <person name="Szabo L."/>
            <person name="Khalil H."/>
            <person name="Joly D."/>
            <person name="Goldberg J."/>
            <person name="Young S."/>
            <person name="Zeng Q."/>
            <person name="Fellers J."/>
        </authorList>
    </citation>
    <scope>NUCLEOTIDE SEQUENCE [LARGE SCALE GENOMIC DNA]</scope>
    <source>
        <strain evidence="7">1-1 BBBD Race 1</strain>
    </source>
</reference>
<feature type="domain" description="SUI1" evidence="6">
    <location>
        <begin position="186"/>
        <end position="257"/>
    </location>
</feature>
<name>A0A180GE66_PUCT1</name>
<comment type="subcellular location">
    <subcellularLocation>
        <location evidence="4">Cytoplasm</location>
    </subcellularLocation>
</comment>
<dbReference type="AlphaFoldDB" id="A0A180GE66"/>
<feature type="compositionally biased region" description="Basic and acidic residues" evidence="5">
    <location>
        <begin position="168"/>
        <end position="182"/>
    </location>
</feature>
<dbReference type="Gene3D" id="3.30.780.10">
    <property type="entry name" value="SUI1-like domain"/>
    <property type="match status" value="1"/>
</dbReference>
<evidence type="ECO:0000259" key="6">
    <source>
        <dbReference type="PROSITE" id="PS50296"/>
    </source>
</evidence>
<dbReference type="InterPro" id="IPR048517">
    <property type="entry name" value="DENR_N"/>
</dbReference>
<feature type="region of interest" description="Disordered" evidence="5">
    <location>
        <begin position="168"/>
        <end position="187"/>
    </location>
</feature>
<proteinExistence type="inferred from homology"/>
<feature type="region of interest" description="Disordered" evidence="5">
    <location>
        <begin position="42"/>
        <end position="65"/>
    </location>
</feature>
<keyword evidence="4" id="KW-0963">Cytoplasm</keyword>
<reference evidence="7" key="1">
    <citation type="submission" date="2009-11" db="EMBL/GenBank/DDBJ databases">
        <authorList>
            <consortium name="The Broad Institute Genome Sequencing Platform"/>
            <person name="Ward D."/>
            <person name="Feldgarden M."/>
            <person name="Earl A."/>
            <person name="Young S.K."/>
            <person name="Zeng Q."/>
            <person name="Koehrsen M."/>
            <person name="Alvarado L."/>
            <person name="Berlin A."/>
            <person name="Bochicchio J."/>
            <person name="Borenstein D."/>
            <person name="Chapman S.B."/>
            <person name="Chen Z."/>
            <person name="Engels R."/>
            <person name="Freedman E."/>
            <person name="Gellesch M."/>
            <person name="Goldberg J."/>
            <person name="Griggs A."/>
            <person name="Gujja S."/>
            <person name="Heilman E."/>
            <person name="Heiman D."/>
            <person name="Hepburn T."/>
            <person name="Howarth C."/>
            <person name="Jen D."/>
            <person name="Larson L."/>
            <person name="Lewis B."/>
            <person name="Mehta T."/>
            <person name="Park D."/>
            <person name="Pearson M."/>
            <person name="Roberts A."/>
            <person name="Saif S."/>
            <person name="Shea T."/>
            <person name="Shenoy N."/>
            <person name="Sisk P."/>
            <person name="Stolte C."/>
            <person name="Sykes S."/>
            <person name="Thomson T."/>
            <person name="Walk T."/>
            <person name="White J."/>
            <person name="Yandava C."/>
            <person name="Izard J."/>
            <person name="Baranova O.V."/>
            <person name="Blanton J.M."/>
            <person name="Tanner A.C."/>
            <person name="Dewhirst F.E."/>
            <person name="Haas B."/>
            <person name="Nusbaum C."/>
            <person name="Birren B."/>
        </authorList>
    </citation>
    <scope>NUCLEOTIDE SEQUENCE [LARGE SCALE GENOMIC DNA]</scope>
    <source>
        <strain evidence="7">1-1 BBBD Race 1</strain>
    </source>
</reference>
<accession>A0A180GE66</accession>
<dbReference type="GO" id="GO:0002188">
    <property type="term" value="P:translation reinitiation"/>
    <property type="evidence" value="ECO:0007669"/>
    <property type="project" value="TreeGrafter"/>
</dbReference>
<evidence type="ECO:0000256" key="2">
    <source>
        <dbReference type="ARBA" id="ARBA00011742"/>
    </source>
</evidence>
<dbReference type="InterPro" id="IPR001950">
    <property type="entry name" value="SUI1"/>
</dbReference>
<feature type="compositionally biased region" description="Pro residues" evidence="5">
    <location>
        <begin position="51"/>
        <end position="64"/>
    </location>
</feature>
<dbReference type="SUPFAM" id="SSF55159">
    <property type="entry name" value="eIF1-like"/>
    <property type="match status" value="1"/>
</dbReference>
<evidence type="ECO:0000256" key="4">
    <source>
        <dbReference type="RuleBase" id="RU361273"/>
    </source>
</evidence>